<dbReference type="Proteomes" id="UP001165740">
    <property type="component" value="Chromosome 16"/>
</dbReference>
<keyword evidence="1" id="KW-0812">Transmembrane</keyword>
<evidence type="ECO:0000313" key="4">
    <source>
        <dbReference type="RefSeq" id="XP_055870095.1"/>
    </source>
</evidence>
<dbReference type="RefSeq" id="XP_055870094.1">
    <property type="nucleotide sequence ID" value="XM_056014119.1"/>
</dbReference>
<sequence length="254" mass="28097">MAKYLCRLLSSFFLYLIAIALLSTGLATYGWYRVVNSNFYFSGEVSYYYDYNYNRYVGTPYDGDKSGYTIAIYILLFVAISFASLCLILNFVMLCADCCCRITKCMTVIPKIISGFATLAGVLADAACVVFLIKIYVGRRPSDVFGIEEVYPIPSYSFYLVALTGIFLMVAGCIICGVKHATKVEDSESDVRIVVSGSASQSQSQWATPANQQGMYMGAPPFYQSQQMAFANGNPPYNQVPLKIFVTHTSTQTT</sequence>
<dbReference type="Gene3D" id="1.20.140.150">
    <property type="match status" value="1"/>
</dbReference>
<dbReference type="RefSeq" id="XP_055870095.1">
    <property type="nucleotide sequence ID" value="XM_056014120.1"/>
</dbReference>
<keyword evidence="1" id="KW-0472">Membrane</keyword>
<feature type="transmembrane region" description="Helical" evidence="1">
    <location>
        <begin position="156"/>
        <end position="178"/>
    </location>
</feature>
<feature type="transmembrane region" description="Helical" evidence="1">
    <location>
        <begin position="12"/>
        <end position="32"/>
    </location>
</feature>
<feature type="transmembrane region" description="Helical" evidence="1">
    <location>
        <begin position="70"/>
        <end position="92"/>
    </location>
</feature>
<dbReference type="AlphaFoldDB" id="A0A9W2Z580"/>
<gene>
    <name evidence="3 4" type="primary">LOC106078993</name>
</gene>
<evidence type="ECO:0000256" key="1">
    <source>
        <dbReference type="SAM" id="Phobius"/>
    </source>
</evidence>
<evidence type="ECO:0000313" key="2">
    <source>
        <dbReference type="Proteomes" id="UP001165740"/>
    </source>
</evidence>
<evidence type="ECO:0000313" key="3">
    <source>
        <dbReference type="RefSeq" id="XP_055870094.1"/>
    </source>
</evidence>
<dbReference type="OrthoDB" id="6173986at2759"/>
<keyword evidence="1" id="KW-1133">Transmembrane helix</keyword>
<organism evidence="2 3">
    <name type="scientific">Biomphalaria glabrata</name>
    <name type="common">Bloodfluke planorb</name>
    <name type="synonym">Freshwater snail</name>
    <dbReference type="NCBI Taxonomy" id="6526"/>
    <lineage>
        <taxon>Eukaryota</taxon>
        <taxon>Metazoa</taxon>
        <taxon>Spiralia</taxon>
        <taxon>Lophotrochozoa</taxon>
        <taxon>Mollusca</taxon>
        <taxon>Gastropoda</taxon>
        <taxon>Heterobranchia</taxon>
        <taxon>Euthyneura</taxon>
        <taxon>Panpulmonata</taxon>
        <taxon>Hygrophila</taxon>
        <taxon>Lymnaeoidea</taxon>
        <taxon>Planorbidae</taxon>
        <taxon>Biomphalaria</taxon>
    </lineage>
</organism>
<keyword evidence="2" id="KW-1185">Reference proteome</keyword>
<name>A0A9W2Z580_BIOGL</name>
<dbReference type="GeneID" id="106078993"/>
<accession>A0A9W2Z580</accession>
<protein>
    <submittedName>
        <fullName evidence="3 4">Uncharacterized protein LOC106078993</fullName>
    </submittedName>
</protein>
<feature type="transmembrane region" description="Helical" evidence="1">
    <location>
        <begin position="112"/>
        <end position="136"/>
    </location>
</feature>
<proteinExistence type="predicted"/>
<reference evidence="3 4" key="1">
    <citation type="submission" date="2025-04" db="UniProtKB">
        <authorList>
            <consortium name="RefSeq"/>
        </authorList>
    </citation>
    <scope>IDENTIFICATION</scope>
</reference>